<dbReference type="Proteomes" id="UP001596337">
    <property type="component" value="Unassembled WGS sequence"/>
</dbReference>
<dbReference type="InterPro" id="IPR002716">
    <property type="entry name" value="PIN_dom"/>
</dbReference>
<evidence type="ECO:0000313" key="6">
    <source>
        <dbReference type="EMBL" id="MFC6869857.1"/>
    </source>
</evidence>
<organism evidence="6 7">
    <name type="scientific">Haloechinothrix salitolerans</name>
    <dbReference type="NCBI Taxonomy" id="926830"/>
    <lineage>
        <taxon>Bacteria</taxon>
        <taxon>Bacillati</taxon>
        <taxon>Actinomycetota</taxon>
        <taxon>Actinomycetes</taxon>
        <taxon>Pseudonocardiales</taxon>
        <taxon>Pseudonocardiaceae</taxon>
        <taxon>Haloechinothrix</taxon>
    </lineage>
</organism>
<name>A0ABW2C570_9PSEU</name>
<keyword evidence="3" id="KW-0378">Hydrolase</keyword>
<evidence type="ECO:0000256" key="1">
    <source>
        <dbReference type="ARBA" id="ARBA00022722"/>
    </source>
</evidence>
<dbReference type="RefSeq" id="WP_345403837.1">
    <property type="nucleotide sequence ID" value="NZ_BAABLA010000116.1"/>
</dbReference>
<dbReference type="InterPro" id="IPR029060">
    <property type="entry name" value="PIN-like_dom_sf"/>
</dbReference>
<dbReference type="Pfam" id="PF01850">
    <property type="entry name" value="PIN"/>
    <property type="match status" value="1"/>
</dbReference>
<evidence type="ECO:0000256" key="4">
    <source>
        <dbReference type="ARBA" id="ARBA00022842"/>
    </source>
</evidence>
<keyword evidence="2" id="KW-0479">Metal-binding</keyword>
<keyword evidence="4" id="KW-0460">Magnesium</keyword>
<reference evidence="7" key="1">
    <citation type="journal article" date="2019" name="Int. J. Syst. Evol. Microbiol.">
        <title>The Global Catalogue of Microorganisms (GCM) 10K type strain sequencing project: providing services to taxonomists for standard genome sequencing and annotation.</title>
        <authorList>
            <consortium name="The Broad Institute Genomics Platform"/>
            <consortium name="The Broad Institute Genome Sequencing Center for Infectious Disease"/>
            <person name="Wu L."/>
            <person name="Ma J."/>
        </authorList>
    </citation>
    <scope>NUCLEOTIDE SEQUENCE [LARGE SCALE GENOMIC DNA]</scope>
    <source>
        <strain evidence="7">KCTC 32255</strain>
    </source>
</reference>
<dbReference type="Gene3D" id="3.40.50.1010">
    <property type="entry name" value="5'-nuclease"/>
    <property type="match status" value="1"/>
</dbReference>
<gene>
    <name evidence="6" type="ORF">ACFQGD_22200</name>
</gene>
<proteinExistence type="predicted"/>
<dbReference type="EMBL" id="JBHSXX010000001">
    <property type="protein sequence ID" value="MFC6869857.1"/>
    <property type="molecule type" value="Genomic_DNA"/>
</dbReference>
<evidence type="ECO:0000313" key="7">
    <source>
        <dbReference type="Proteomes" id="UP001596337"/>
    </source>
</evidence>
<dbReference type="SUPFAM" id="SSF88723">
    <property type="entry name" value="PIN domain-like"/>
    <property type="match status" value="1"/>
</dbReference>
<evidence type="ECO:0000259" key="5">
    <source>
        <dbReference type="Pfam" id="PF01850"/>
    </source>
</evidence>
<protein>
    <submittedName>
        <fullName evidence="6">PIN domain-containing protein</fullName>
    </submittedName>
</protein>
<feature type="domain" description="PIN" evidence="5">
    <location>
        <begin position="5"/>
        <end position="121"/>
    </location>
</feature>
<evidence type="ECO:0000256" key="3">
    <source>
        <dbReference type="ARBA" id="ARBA00022801"/>
    </source>
</evidence>
<sequence>MSFAVDTSVIIASTIAEHEYHAPARRAMTRATHLPAACLAESWSVLTRAFGLDPVTVGQVITALVKSGRDLLVATREDYAEVFRHGAAIGLRGDIHDALIWQACQRSDVELVTLDRRWVQRAGQPDRCRYLLDERA</sequence>
<accession>A0ABW2C570</accession>
<comment type="caution">
    <text evidence="6">The sequence shown here is derived from an EMBL/GenBank/DDBJ whole genome shotgun (WGS) entry which is preliminary data.</text>
</comment>
<dbReference type="PANTHER" id="PTHR39664">
    <property type="match status" value="1"/>
</dbReference>
<evidence type="ECO:0000256" key="2">
    <source>
        <dbReference type="ARBA" id="ARBA00022723"/>
    </source>
</evidence>
<dbReference type="PANTHER" id="PTHR39664:SF2">
    <property type="entry name" value="NUCLEIC ACID-BINDING PROTEIN, CONTAINING PIN DOMAIN-RELATED"/>
    <property type="match status" value="1"/>
</dbReference>
<keyword evidence="7" id="KW-1185">Reference proteome</keyword>
<keyword evidence="1" id="KW-0540">Nuclease</keyword>